<keyword evidence="4" id="KW-0963">Cytoplasm</keyword>
<feature type="region of interest" description="Disordered" evidence="9">
    <location>
        <begin position="763"/>
        <end position="792"/>
    </location>
</feature>
<dbReference type="OMA" id="QLMELMC"/>
<keyword evidence="8" id="KW-0966">Cell projection</keyword>
<proteinExistence type="inferred from homology"/>
<dbReference type="Proteomes" id="UP000007241">
    <property type="component" value="Unassembled WGS sequence"/>
</dbReference>
<keyword evidence="11" id="KW-1185">Reference proteome</keyword>
<organism evidence="10 11">
    <name type="scientific">Batrachochytrium dendrobatidis (strain JAM81 / FGSC 10211)</name>
    <name type="common">Frog chytrid fungus</name>
    <dbReference type="NCBI Taxonomy" id="684364"/>
    <lineage>
        <taxon>Eukaryota</taxon>
        <taxon>Fungi</taxon>
        <taxon>Fungi incertae sedis</taxon>
        <taxon>Chytridiomycota</taxon>
        <taxon>Chytridiomycota incertae sedis</taxon>
        <taxon>Chytridiomycetes</taxon>
        <taxon>Rhizophydiales</taxon>
        <taxon>Rhizophydiales incertae sedis</taxon>
        <taxon>Batrachochytrium</taxon>
    </lineage>
</organism>
<feature type="region of interest" description="Disordered" evidence="9">
    <location>
        <begin position="672"/>
        <end position="705"/>
    </location>
</feature>
<feature type="region of interest" description="Disordered" evidence="9">
    <location>
        <begin position="67"/>
        <end position="109"/>
    </location>
</feature>
<evidence type="ECO:0000256" key="2">
    <source>
        <dbReference type="ARBA" id="ARBA00010500"/>
    </source>
</evidence>
<evidence type="ECO:0000256" key="3">
    <source>
        <dbReference type="ARBA" id="ARBA00021602"/>
    </source>
</evidence>
<keyword evidence="5" id="KW-0970">Cilium biogenesis/degradation</keyword>
<dbReference type="Pfam" id="PF12018">
    <property type="entry name" value="FAP206"/>
    <property type="match status" value="1"/>
</dbReference>
<dbReference type="PANTHER" id="PTHR21442">
    <property type="entry name" value="CILIA- AND FLAGELLA-ASSOCIATED PROTEIN 206"/>
    <property type="match status" value="1"/>
</dbReference>
<comment type="subcellular location">
    <subcellularLocation>
        <location evidence="1">Cytoplasm</location>
        <location evidence="1">Cytoskeleton</location>
        <location evidence="1">Cilium axoneme</location>
    </subcellularLocation>
</comment>
<evidence type="ECO:0000313" key="10">
    <source>
        <dbReference type="EMBL" id="EGF83398.1"/>
    </source>
</evidence>
<evidence type="ECO:0000256" key="1">
    <source>
        <dbReference type="ARBA" id="ARBA00004430"/>
    </source>
</evidence>
<dbReference type="InParanoid" id="F4NS49"/>
<evidence type="ECO:0000313" key="11">
    <source>
        <dbReference type="Proteomes" id="UP000007241"/>
    </source>
</evidence>
<evidence type="ECO:0000256" key="7">
    <source>
        <dbReference type="ARBA" id="ARBA00023212"/>
    </source>
</evidence>
<protein>
    <recommendedName>
        <fullName evidence="3">Cilia- and flagella-associated protein 206</fullName>
    </recommendedName>
</protein>
<accession>F4NS49</accession>
<feature type="region of interest" description="Disordered" evidence="9">
    <location>
        <begin position="841"/>
        <end position="871"/>
    </location>
</feature>
<dbReference type="GO" id="GO:0003356">
    <property type="term" value="P:regulation of cilium beat frequency"/>
    <property type="evidence" value="ECO:0000318"/>
    <property type="project" value="GO_Central"/>
</dbReference>
<feature type="compositionally biased region" description="Low complexity" evidence="9">
    <location>
        <begin position="693"/>
        <end position="704"/>
    </location>
</feature>
<reference evidence="10 11" key="1">
    <citation type="submission" date="2009-12" db="EMBL/GenBank/DDBJ databases">
        <title>The draft genome of Batrachochytrium dendrobatidis.</title>
        <authorList>
            <consortium name="US DOE Joint Genome Institute (JGI-PGF)"/>
            <person name="Kuo A."/>
            <person name="Salamov A."/>
            <person name="Schmutz J."/>
            <person name="Lucas S."/>
            <person name="Pitluck S."/>
            <person name="Rosenblum E."/>
            <person name="Stajich J."/>
            <person name="Eisen M."/>
            <person name="Grigoriev I.V."/>
        </authorList>
    </citation>
    <scope>NUCLEOTIDE SEQUENCE [LARGE SCALE GENOMIC DNA]</scope>
    <source>
        <strain evidence="11">JAM81 / FGSC 10211</strain>
    </source>
</reference>
<evidence type="ECO:0000256" key="9">
    <source>
        <dbReference type="SAM" id="MobiDB-lite"/>
    </source>
</evidence>
<comment type="similarity">
    <text evidence="2">Belongs to the CFAP206 family.</text>
</comment>
<keyword evidence="7" id="KW-0206">Cytoskeleton</keyword>
<dbReference type="GeneID" id="18240341"/>
<feature type="compositionally biased region" description="Low complexity" evidence="9">
    <location>
        <begin position="841"/>
        <end position="856"/>
    </location>
</feature>
<evidence type="ECO:0000256" key="6">
    <source>
        <dbReference type="ARBA" id="ARBA00023069"/>
    </source>
</evidence>
<dbReference type="InterPro" id="IPR021897">
    <property type="entry name" value="FAP206"/>
</dbReference>
<gene>
    <name evidence="10" type="ORF">BATDEDRAFT_34160</name>
</gene>
<evidence type="ECO:0000256" key="5">
    <source>
        <dbReference type="ARBA" id="ARBA00022794"/>
    </source>
</evidence>
<dbReference type="GO" id="GO:0005930">
    <property type="term" value="C:axoneme"/>
    <property type="evidence" value="ECO:0000318"/>
    <property type="project" value="GO_Central"/>
</dbReference>
<dbReference type="AlphaFoldDB" id="F4NS49"/>
<dbReference type="HOGENOM" id="CLU_329540_0_0_1"/>
<dbReference type="GO" id="GO:0030030">
    <property type="term" value="P:cell projection organization"/>
    <property type="evidence" value="ECO:0007669"/>
    <property type="project" value="UniProtKB-KW"/>
</dbReference>
<dbReference type="GO" id="GO:0036064">
    <property type="term" value="C:ciliary basal body"/>
    <property type="evidence" value="ECO:0000318"/>
    <property type="project" value="GO_Central"/>
</dbReference>
<feature type="compositionally biased region" description="Basic and acidic residues" evidence="9">
    <location>
        <begin position="859"/>
        <end position="871"/>
    </location>
</feature>
<dbReference type="STRING" id="684364.F4NS49"/>
<evidence type="ECO:0000256" key="4">
    <source>
        <dbReference type="ARBA" id="ARBA00022490"/>
    </source>
</evidence>
<dbReference type="PANTHER" id="PTHR21442:SF0">
    <property type="entry name" value="CILIA- AND FLAGELLA-ASSOCIATED PROTEIN 206"/>
    <property type="match status" value="1"/>
</dbReference>
<evidence type="ECO:0000256" key="8">
    <source>
        <dbReference type="ARBA" id="ARBA00023273"/>
    </source>
</evidence>
<dbReference type="OrthoDB" id="10251073at2759"/>
<feature type="compositionally biased region" description="Low complexity" evidence="9">
    <location>
        <begin position="779"/>
        <end position="792"/>
    </location>
</feature>
<name>F4NS49_BATDJ</name>
<sequence>MSSDEVIRHIISDITTRSSNVLKSRKIKATDVKPKSTLQQTVKPVKYDVEFSNEPVENEIMNLNNQDYQPQETDSDNLPPLPNDSIVGQKDRETENTLSAQASPPKVVSQKHNYEHIKHIFLEGIRSQIISTHVSETLAAFFIRAVVLDPKNAFHIEKELSRDEVSRLIDLCVEKIVSENDPIQETVKMQVYFDTNFPAQDDFLHREKLTRIESCSNMLREILDAKSKTIPAYEAMYSKIVLYVLLRAHVGNATDVRVVRETTTALESVFPQSELNAFISLTRTEKEAQLNGLAQLVTGIRLFNKQLGKGGESIDKLPELCALELREISILLHNHTQQTEHLVQQYKAVLDYENSTPDSEVTPEIAERVRCALVFRRQYLVYLDALQEQVSKARQMLISIGEKFDSTMQELKATCKSKTAVPVGQVYPQFIMIYDLWSNWTDELFLLAFKRGILDQLNNYSMSFTVEIPSLVDTLSMQFRADIEPEILPENEVIEKAAVTMVSIAMVNKTVEVIHPGNTTQYYKLPVEYGGFCPYSLVTRDGLVVPGDKNIGMIRYKDKLFSFANLESMVGFCEAPERYMRTVIDMAKANPGFVQLLHLYNYFPTVEALERAKSYTRQRLLGQMPIVAEIGCQVETHIVETQINSKYHWNEWDLRREALMLVNLKDKHTHSTQTALSHFRRESETQYYQPKDSTTQTKKTSKTSMPRNVVFYAGLRNSGKPLRGNMYASPFMPHERYFKTVNLTVDHDGSRVPCGDVFGLKNVMPPIPNQNTKELQRKSTTTDSSTNLSNSISSVKTSIQNVYKSQTTFENTSNRPQHILQESQKSLAASFKRASVSTSASTISSVSSATSESTISRNTEMKSDESIDNKL</sequence>
<dbReference type="RefSeq" id="XP_006675769.1">
    <property type="nucleotide sequence ID" value="XM_006675706.1"/>
</dbReference>
<keyword evidence="6" id="KW-0969">Cilium</keyword>
<dbReference type="EMBL" id="GL882879">
    <property type="protein sequence ID" value="EGF83398.1"/>
    <property type="molecule type" value="Genomic_DNA"/>
</dbReference>